<evidence type="ECO:0000313" key="2">
    <source>
        <dbReference type="EMBL" id="MEQ2193318.1"/>
    </source>
</evidence>
<dbReference type="PROSITE" id="PS50011">
    <property type="entry name" value="PROTEIN_KINASE_DOM"/>
    <property type="match status" value="1"/>
</dbReference>
<gene>
    <name evidence="2" type="ORF">XENOCAPTIV_002999</name>
</gene>
<evidence type="ECO:0000313" key="3">
    <source>
        <dbReference type="Proteomes" id="UP001434883"/>
    </source>
</evidence>
<dbReference type="EMBL" id="JAHRIN010008417">
    <property type="protein sequence ID" value="MEQ2193318.1"/>
    <property type="molecule type" value="Genomic_DNA"/>
</dbReference>
<dbReference type="Proteomes" id="UP001434883">
    <property type="component" value="Unassembled WGS sequence"/>
</dbReference>
<feature type="domain" description="Protein kinase" evidence="1">
    <location>
        <begin position="1"/>
        <end position="121"/>
    </location>
</feature>
<sequence length="121" mass="13461">MLHFLPSFKESTVILLFPQPSNILLDTDCIVKLCDFGLARSLNQIQEDSGNPALTEYVATRCSQARDAHPPPRFSKKVFQNNCNVAAAGDPRAKLGSYTQAYGTINKTELDNLVRSRPHKQ</sequence>
<evidence type="ECO:0000259" key="1">
    <source>
        <dbReference type="PROSITE" id="PS50011"/>
    </source>
</evidence>
<dbReference type="SUPFAM" id="SSF56112">
    <property type="entry name" value="Protein kinase-like (PK-like)"/>
    <property type="match status" value="1"/>
</dbReference>
<accession>A0ABV0QCX9</accession>
<dbReference type="InterPro" id="IPR011009">
    <property type="entry name" value="Kinase-like_dom_sf"/>
</dbReference>
<protein>
    <recommendedName>
        <fullName evidence="1">Protein kinase domain-containing protein</fullName>
    </recommendedName>
</protein>
<dbReference type="InterPro" id="IPR000719">
    <property type="entry name" value="Prot_kinase_dom"/>
</dbReference>
<keyword evidence="3" id="KW-1185">Reference proteome</keyword>
<name>A0ABV0QCX9_9TELE</name>
<proteinExistence type="predicted"/>
<reference evidence="2 3" key="1">
    <citation type="submission" date="2021-06" db="EMBL/GenBank/DDBJ databases">
        <authorList>
            <person name="Palmer J.M."/>
        </authorList>
    </citation>
    <scope>NUCLEOTIDE SEQUENCE [LARGE SCALE GENOMIC DNA]</scope>
    <source>
        <strain evidence="2 3">XC_2019</strain>
        <tissue evidence="2">Muscle</tissue>
    </source>
</reference>
<dbReference type="Gene3D" id="1.10.510.10">
    <property type="entry name" value="Transferase(Phosphotransferase) domain 1"/>
    <property type="match status" value="1"/>
</dbReference>
<comment type="caution">
    <text evidence="2">The sequence shown here is derived from an EMBL/GenBank/DDBJ whole genome shotgun (WGS) entry which is preliminary data.</text>
</comment>
<organism evidence="2 3">
    <name type="scientific">Xenoophorus captivus</name>
    <dbReference type="NCBI Taxonomy" id="1517983"/>
    <lineage>
        <taxon>Eukaryota</taxon>
        <taxon>Metazoa</taxon>
        <taxon>Chordata</taxon>
        <taxon>Craniata</taxon>
        <taxon>Vertebrata</taxon>
        <taxon>Euteleostomi</taxon>
        <taxon>Actinopterygii</taxon>
        <taxon>Neopterygii</taxon>
        <taxon>Teleostei</taxon>
        <taxon>Neoteleostei</taxon>
        <taxon>Acanthomorphata</taxon>
        <taxon>Ovalentaria</taxon>
        <taxon>Atherinomorphae</taxon>
        <taxon>Cyprinodontiformes</taxon>
        <taxon>Goodeidae</taxon>
        <taxon>Xenoophorus</taxon>
    </lineage>
</organism>